<dbReference type="Gene3D" id="2.60.120.260">
    <property type="entry name" value="Galactose-binding domain-like"/>
    <property type="match status" value="1"/>
</dbReference>
<dbReference type="InterPro" id="IPR005674">
    <property type="entry name" value="CocE/Ser_esterase"/>
</dbReference>
<evidence type="ECO:0000313" key="3">
    <source>
        <dbReference type="EMBL" id="OPX47188.1"/>
    </source>
</evidence>
<evidence type="ECO:0000259" key="2">
    <source>
        <dbReference type="SMART" id="SM00939"/>
    </source>
</evidence>
<dbReference type="PANTHER" id="PTHR43056:SF10">
    <property type="entry name" value="COCE_NOND FAMILY, PUTATIVE (AFU_ORTHOLOGUE AFUA_7G00600)-RELATED"/>
    <property type="match status" value="1"/>
</dbReference>
<dbReference type="EC" id="3.1.1.84" evidence="3"/>
<dbReference type="SMART" id="SM00939">
    <property type="entry name" value="PepX_C"/>
    <property type="match status" value="1"/>
</dbReference>
<dbReference type="NCBIfam" id="TIGR00976">
    <property type="entry name" value="CocE_NonD"/>
    <property type="match status" value="1"/>
</dbReference>
<dbReference type="OrthoDB" id="319764at2"/>
<reference evidence="3 4" key="1">
    <citation type="submission" date="2016-02" db="EMBL/GenBank/DDBJ databases">
        <title>Genome sequence of Clostridium thermobutyricum DSM 4928.</title>
        <authorList>
            <person name="Poehlein A."/>
            <person name="Daniel R."/>
        </authorList>
    </citation>
    <scope>NUCLEOTIDE SEQUENCE [LARGE SCALE GENOMIC DNA]</scope>
    <source>
        <strain evidence="3 4">DSM 4928</strain>
    </source>
</reference>
<evidence type="ECO:0000256" key="1">
    <source>
        <dbReference type="ARBA" id="ARBA00022801"/>
    </source>
</evidence>
<feature type="domain" description="Xaa-Pro dipeptidyl-peptidase C-terminal" evidence="2">
    <location>
        <begin position="311"/>
        <end position="556"/>
    </location>
</feature>
<dbReference type="Pfam" id="PF08530">
    <property type="entry name" value="PepX_C"/>
    <property type="match status" value="1"/>
</dbReference>
<dbReference type="Gene3D" id="1.10.3020.20">
    <property type="match status" value="1"/>
</dbReference>
<evidence type="ECO:0000313" key="4">
    <source>
        <dbReference type="Proteomes" id="UP000191448"/>
    </source>
</evidence>
<accession>A0A1V4STK1</accession>
<dbReference type="InterPro" id="IPR008979">
    <property type="entry name" value="Galactose-bd-like_sf"/>
</dbReference>
<dbReference type="InterPro" id="IPR050585">
    <property type="entry name" value="Xaa-Pro_dipeptidyl-ppase/CocE"/>
</dbReference>
<dbReference type="Gene3D" id="3.40.50.1820">
    <property type="entry name" value="alpha/beta hydrolase"/>
    <property type="match status" value="1"/>
</dbReference>
<dbReference type="RefSeq" id="WP_080023378.1">
    <property type="nucleotide sequence ID" value="NZ_LTAY01000055.1"/>
</dbReference>
<keyword evidence="1 3" id="KW-0378">Hydrolase</keyword>
<dbReference type="EMBL" id="LTAY01000055">
    <property type="protein sequence ID" value="OPX47188.1"/>
    <property type="molecule type" value="Genomic_DNA"/>
</dbReference>
<protein>
    <submittedName>
        <fullName evidence="3">Cocaine esterase</fullName>
        <ecNumber evidence="3">3.1.1.84</ecNumber>
    </submittedName>
</protein>
<organism evidence="3 4">
    <name type="scientific">Clostridium thermobutyricum DSM 4928</name>
    <dbReference type="NCBI Taxonomy" id="1121339"/>
    <lineage>
        <taxon>Bacteria</taxon>
        <taxon>Bacillati</taxon>
        <taxon>Bacillota</taxon>
        <taxon>Clostridia</taxon>
        <taxon>Eubacteriales</taxon>
        <taxon>Clostridiaceae</taxon>
        <taxon>Clostridium</taxon>
    </lineage>
</organism>
<dbReference type="AlphaFoldDB" id="A0A1V4STK1"/>
<gene>
    <name evidence="3" type="primary">cocE</name>
    <name evidence="3" type="ORF">CLTHE_21330</name>
</gene>
<dbReference type="Proteomes" id="UP000191448">
    <property type="component" value="Unassembled WGS sequence"/>
</dbReference>
<sequence length="564" mass="65161">MNKFLGNPTLTPTKFDEPKQGINNIVVNTIYYGYQEMIMEKDVPVKMSDGVTLYVNVFRPNKPGKFPVVMSADAYGEDSFSHLKAIRHTWPTLGAFEHSDFTTLESPDPGFWVPNDYVLVKVAVRGSTTSEGDLHPWTMSEAKDYYEVVEWAGVQEWSNGNVGTNGVSYLAVTQWMMASLNPPHLKAMIPWEGLNDVYREIAFHGGIPNTGFYKSWADSVVERWPDTKVDDMMKIQKDHPLFDEYWEKNKPDLTKIKTPMLVCASWSTIGLHSRGTFEGFKQASTEDKWLLIHGRKEWEMYYRRESLELQKAFFDYFLKGIENDWRENPRVRYELRDKFFQGQDKIANGWPIEGTKYTELYLNGRDMTLQLSPVKEESVVSYNADSSNTETNEVRFKIQFNEDTEITGNMKLKLWVSAEGADDMDLFVGIKKYDKRGNEVYLPDFNHIENGQVTSGWLRVSHRELDEEKSTPAQPWLKHKNLLKLSKDEIVPVEIELWPSGTLFKLGESLEVVVKGSEIITEDSSIYRVQRYKYEDTVNKGTHKFYLGGKYDSHLLVPVIPKRD</sequence>
<proteinExistence type="predicted"/>
<dbReference type="PANTHER" id="PTHR43056">
    <property type="entry name" value="PEPTIDASE S9 PROLYL OLIGOPEPTIDASE"/>
    <property type="match status" value="1"/>
</dbReference>
<name>A0A1V4STK1_9CLOT</name>
<dbReference type="SUPFAM" id="SSF53474">
    <property type="entry name" value="alpha/beta-Hydrolases"/>
    <property type="match status" value="1"/>
</dbReference>
<dbReference type="GO" id="GO:0008239">
    <property type="term" value="F:dipeptidyl-peptidase activity"/>
    <property type="evidence" value="ECO:0007669"/>
    <property type="project" value="InterPro"/>
</dbReference>
<comment type="caution">
    <text evidence="3">The sequence shown here is derived from an EMBL/GenBank/DDBJ whole genome shotgun (WGS) entry which is preliminary data.</text>
</comment>
<dbReference type="InterPro" id="IPR029058">
    <property type="entry name" value="AB_hydrolase_fold"/>
</dbReference>
<dbReference type="Pfam" id="PF02129">
    <property type="entry name" value="Peptidase_S15"/>
    <property type="match status" value="1"/>
</dbReference>
<dbReference type="InterPro" id="IPR013736">
    <property type="entry name" value="Xaa-Pro_dipept_C"/>
</dbReference>
<dbReference type="InterPro" id="IPR000383">
    <property type="entry name" value="Xaa-Pro-like_dom"/>
</dbReference>
<dbReference type="SUPFAM" id="SSF49785">
    <property type="entry name" value="Galactose-binding domain-like"/>
    <property type="match status" value="1"/>
</dbReference>